<evidence type="ECO:0000313" key="3">
    <source>
        <dbReference type="Proteomes" id="UP000276178"/>
    </source>
</evidence>
<evidence type="ECO:0000313" key="1">
    <source>
        <dbReference type="EMBL" id="GED25789.1"/>
    </source>
</evidence>
<dbReference type="EMBL" id="BJOD01000016">
    <property type="protein sequence ID" value="GED25789.1"/>
    <property type="molecule type" value="Genomic_DNA"/>
</dbReference>
<dbReference type="Proteomes" id="UP000276178">
    <property type="component" value="Unassembled WGS sequence"/>
</dbReference>
<reference evidence="1 4" key="2">
    <citation type="submission" date="2019-06" db="EMBL/GenBank/DDBJ databases">
        <title>Whole genome shotgun sequence of Brevibacillus agri NBRC 15538.</title>
        <authorList>
            <person name="Hosoyama A."/>
            <person name="Uohara A."/>
            <person name="Ohji S."/>
            <person name="Ichikawa N."/>
        </authorList>
    </citation>
    <scope>NUCLEOTIDE SEQUENCE [LARGE SCALE GENOMIC DNA]</scope>
    <source>
        <strain evidence="1 4">NBRC 15538</strain>
    </source>
</reference>
<evidence type="ECO:0000313" key="2">
    <source>
        <dbReference type="EMBL" id="RNB55005.1"/>
    </source>
</evidence>
<organism evidence="2 3">
    <name type="scientific">Brevibacillus agri</name>
    <dbReference type="NCBI Taxonomy" id="51101"/>
    <lineage>
        <taxon>Bacteria</taxon>
        <taxon>Bacillati</taxon>
        <taxon>Bacillota</taxon>
        <taxon>Bacilli</taxon>
        <taxon>Bacillales</taxon>
        <taxon>Paenibacillaceae</taxon>
        <taxon>Brevibacillus</taxon>
    </lineage>
</organism>
<name>A0A3M8AWK2_9BACL</name>
<sequence>MIGADTIKLYELSGNQNLKDQFKFAFDPTVPQEIKYYKNGETVTIDFGETVYDNITILDILLNSKGEQLYTDKEIKNVAFTRIDNKYQFKLEKHFASALNSNDEPCQTVYRGFRINAYKDDKEYPFGFVIKTDAY</sequence>
<dbReference type="EMBL" id="RHHN01000037">
    <property type="protein sequence ID" value="RNB55005.1"/>
    <property type="molecule type" value="Genomic_DNA"/>
</dbReference>
<accession>A0A3M8AWK2</accession>
<reference evidence="2 3" key="1">
    <citation type="submission" date="2018-10" db="EMBL/GenBank/DDBJ databases">
        <title>Phylogenomics of Brevibacillus.</title>
        <authorList>
            <person name="Dunlap C."/>
        </authorList>
    </citation>
    <scope>NUCLEOTIDE SEQUENCE [LARGE SCALE GENOMIC DNA]</scope>
    <source>
        <strain evidence="2 3">NRRL NRS 1219</strain>
    </source>
</reference>
<comment type="caution">
    <text evidence="2">The sequence shown here is derived from an EMBL/GenBank/DDBJ whole genome shotgun (WGS) entry which is preliminary data.</text>
</comment>
<protein>
    <submittedName>
        <fullName evidence="2">Uncharacterized protein</fullName>
    </submittedName>
</protein>
<gene>
    <name evidence="1" type="ORF">BAG01nite_18910</name>
    <name evidence="2" type="ORF">EB820_12625</name>
</gene>
<dbReference type="OrthoDB" id="2473077at2"/>
<dbReference type="AlphaFoldDB" id="A0A3M8AWK2"/>
<keyword evidence="4" id="KW-1185">Reference proteome</keyword>
<proteinExistence type="predicted"/>
<evidence type="ECO:0000313" key="4">
    <source>
        <dbReference type="Proteomes" id="UP000317180"/>
    </source>
</evidence>
<dbReference type="Proteomes" id="UP000317180">
    <property type="component" value="Unassembled WGS sequence"/>
</dbReference>